<evidence type="ECO:0000313" key="3">
    <source>
        <dbReference type="Proteomes" id="UP000058599"/>
    </source>
</evidence>
<protein>
    <submittedName>
        <fullName evidence="2">Membrane protein</fullName>
    </submittedName>
</protein>
<keyword evidence="1" id="KW-0812">Transmembrane</keyword>
<proteinExistence type="predicted"/>
<dbReference type="AlphaFoldDB" id="A0AA86GP95"/>
<dbReference type="KEGG" id="sgi:SGRAN_3093"/>
<dbReference type="PANTHER" id="PTHR37314">
    <property type="entry name" value="SLR0142 PROTEIN"/>
    <property type="match status" value="1"/>
</dbReference>
<feature type="transmembrane region" description="Helical" evidence="1">
    <location>
        <begin position="188"/>
        <end position="207"/>
    </location>
</feature>
<feature type="transmembrane region" description="Helical" evidence="1">
    <location>
        <begin position="55"/>
        <end position="76"/>
    </location>
</feature>
<keyword evidence="1" id="KW-0472">Membrane</keyword>
<dbReference type="RefSeq" id="WP_067185161.1">
    <property type="nucleotide sequence ID" value="NZ_CP012199.1"/>
</dbReference>
<dbReference type="InterPro" id="IPR010699">
    <property type="entry name" value="DUF1275"/>
</dbReference>
<dbReference type="EMBL" id="CP012199">
    <property type="protein sequence ID" value="AMG75440.1"/>
    <property type="molecule type" value="Genomic_DNA"/>
</dbReference>
<accession>A0AA86GP95</accession>
<evidence type="ECO:0000313" key="2">
    <source>
        <dbReference type="EMBL" id="AMG75440.1"/>
    </source>
</evidence>
<gene>
    <name evidence="2" type="ORF">SGRAN_3093</name>
</gene>
<reference evidence="2 3" key="1">
    <citation type="journal article" date="2016" name="BMC Genomics">
        <title>Genomic analysis of the nitrate-respiring Sphingopyxis granuli (formerly Sphingomonas macrogoltabida) strain TFA.</title>
        <authorList>
            <person name="Garcia-Romero I."/>
            <person name="Perez-Pulido A.J."/>
            <person name="Gonzalez-Flores Y.E."/>
            <person name="Reyes-Ramirez F."/>
            <person name="Santero E."/>
            <person name="Floriano B."/>
        </authorList>
    </citation>
    <scope>NUCLEOTIDE SEQUENCE [LARGE SCALE GENOMIC DNA]</scope>
    <source>
        <strain evidence="2 3">TFA</strain>
    </source>
</reference>
<sequence>MIRFDRAYQTLAIGVAALAGFVDAIGFIETAGFFVSFMTGNSTRFAVGVAEGTRGAAIAGGLIATFVAGVVVGSLVAEQYRRVRTPAVLSCATLLLCAAAGLRAVDAVWPAVLCLTLAMGVVNAAFRGRDGAVVGVTYMTGTLVQTGYKLANRLRGEGDARWWPHLALWAGLTGGAILGAVAVIQWGVLAYGAAIGLAAALTLRAAAIDRQAR</sequence>
<feature type="transmembrane region" description="Helical" evidence="1">
    <location>
        <begin position="108"/>
        <end position="126"/>
    </location>
</feature>
<organism evidence="2 3">
    <name type="scientific">Sphingopyxis granuli</name>
    <dbReference type="NCBI Taxonomy" id="267128"/>
    <lineage>
        <taxon>Bacteria</taxon>
        <taxon>Pseudomonadati</taxon>
        <taxon>Pseudomonadota</taxon>
        <taxon>Alphaproteobacteria</taxon>
        <taxon>Sphingomonadales</taxon>
        <taxon>Sphingomonadaceae</taxon>
        <taxon>Sphingopyxis</taxon>
    </lineage>
</organism>
<feature type="transmembrane region" description="Helical" evidence="1">
    <location>
        <begin position="83"/>
        <end position="102"/>
    </location>
</feature>
<dbReference type="PANTHER" id="PTHR37314:SF4">
    <property type="entry name" value="UPF0700 TRANSMEMBRANE PROTEIN YOAK"/>
    <property type="match status" value="1"/>
</dbReference>
<keyword evidence="3" id="KW-1185">Reference proteome</keyword>
<name>A0AA86GP95_9SPHN</name>
<feature type="transmembrane region" description="Helical" evidence="1">
    <location>
        <begin position="162"/>
        <end position="182"/>
    </location>
</feature>
<keyword evidence="1" id="KW-1133">Transmembrane helix</keyword>
<dbReference type="Proteomes" id="UP000058599">
    <property type="component" value="Chromosome"/>
</dbReference>
<dbReference type="Pfam" id="PF06912">
    <property type="entry name" value="DUF1275"/>
    <property type="match status" value="1"/>
</dbReference>
<feature type="transmembrane region" description="Helical" evidence="1">
    <location>
        <begin position="12"/>
        <end position="35"/>
    </location>
</feature>
<evidence type="ECO:0000256" key="1">
    <source>
        <dbReference type="SAM" id="Phobius"/>
    </source>
</evidence>